<dbReference type="Pfam" id="PF12680">
    <property type="entry name" value="SnoaL_2"/>
    <property type="match status" value="1"/>
</dbReference>
<dbReference type="InterPro" id="IPR037401">
    <property type="entry name" value="SnoaL-like"/>
</dbReference>
<proteinExistence type="predicted"/>
<dbReference type="SUPFAM" id="SSF54427">
    <property type="entry name" value="NTF2-like"/>
    <property type="match status" value="1"/>
</dbReference>
<gene>
    <name evidence="2" type="ORF">ACFSKW_07055</name>
</gene>
<comment type="caution">
    <text evidence="2">The sequence shown here is derived from an EMBL/GenBank/DDBJ whole genome shotgun (WGS) entry which is preliminary data.</text>
</comment>
<keyword evidence="3" id="KW-1185">Reference proteome</keyword>
<evidence type="ECO:0000313" key="2">
    <source>
        <dbReference type="EMBL" id="MFD1931230.1"/>
    </source>
</evidence>
<dbReference type="EMBL" id="JBHUFV010000012">
    <property type="protein sequence ID" value="MFD1931230.1"/>
    <property type="molecule type" value="Genomic_DNA"/>
</dbReference>
<dbReference type="RefSeq" id="WP_379570399.1">
    <property type="nucleotide sequence ID" value="NZ_JBHUFV010000012.1"/>
</dbReference>
<sequence length="135" mass="14795">MTPIHARVDIVHRYLRALDAGDTGEIVTLFHPAGEVISPFLGRVPTTGFFAKLAESSLRSDITVHDVLPSLTEPRVAAYFHYGWTLRDGSVVEFDCCDIFDFAPQPDDGTPPQIATMTIIYDTAPVRAAVGDKYA</sequence>
<accession>A0ABW4SQH0</accession>
<organism evidence="2 3">
    <name type="scientific">Nonomuraea mangrovi</name>
    <dbReference type="NCBI Taxonomy" id="2316207"/>
    <lineage>
        <taxon>Bacteria</taxon>
        <taxon>Bacillati</taxon>
        <taxon>Actinomycetota</taxon>
        <taxon>Actinomycetes</taxon>
        <taxon>Streptosporangiales</taxon>
        <taxon>Streptosporangiaceae</taxon>
        <taxon>Nonomuraea</taxon>
    </lineage>
</organism>
<dbReference type="Gene3D" id="3.10.450.50">
    <property type="match status" value="1"/>
</dbReference>
<dbReference type="InterPro" id="IPR032710">
    <property type="entry name" value="NTF2-like_dom_sf"/>
</dbReference>
<feature type="domain" description="SnoaL-like" evidence="1">
    <location>
        <begin position="11"/>
        <end position="103"/>
    </location>
</feature>
<name>A0ABW4SQH0_9ACTN</name>
<protein>
    <submittedName>
        <fullName evidence="2">Nuclear transport factor 2 family protein</fullName>
    </submittedName>
</protein>
<evidence type="ECO:0000313" key="3">
    <source>
        <dbReference type="Proteomes" id="UP001597368"/>
    </source>
</evidence>
<evidence type="ECO:0000259" key="1">
    <source>
        <dbReference type="Pfam" id="PF12680"/>
    </source>
</evidence>
<dbReference type="Proteomes" id="UP001597368">
    <property type="component" value="Unassembled WGS sequence"/>
</dbReference>
<reference evidence="3" key="1">
    <citation type="journal article" date="2019" name="Int. J. Syst. Evol. Microbiol.">
        <title>The Global Catalogue of Microorganisms (GCM) 10K type strain sequencing project: providing services to taxonomists for standard genome sequencing and annotation.</title>
        <authorList>
            <consortium name="The Broad Institute Genomics Platform"/>
            <consortium name="The Broad Institute Genome Sequencing Center for Infectious Disease"/>
            <person name="Wu L."/>
            <person name="Ma J."/>
        </authorList>
    </citation>
    <scope>NUCLEOTIDE SEQUENCE [LARGE SCALE GENOMIC DNA]</scope>
    <source>
        <strain evidence="3">ICMP 6774ER</strain>
    </source>
</reference>